<accession>A0ACC3P0C6</accession>
<dbReference type="Proteomes" id="UP001281147">
    <property type="component" value="Unassembled WGS sequence"/>
</dbReference>
<keyword evidence="2" id="KW-1185">Reference proteome</keyword>
<name>A0ACC3P0C6_9PEZI</name>
<reference evidence="1" key="1">
    <citation type="submission" date="2023-07" db="EMBL/GenBank/DDBJ databases">
        <title>Black Yeasts Isolated from many extreme environments.</title>
        <authorList>
            <person name="Coleine C."/>
            <person name="Stajich J.E."/>
            <person name="Selbmann L."/>
        </authorList>
    </citation>
    <scope>NUCLEOTIDE SEQUENCE</scope>
    <source>
        <strain evidence="1">CCFEE 5714</strain>
    </source>
</reference>
<proteinExistence type="predicted"/>
<organism evidence="1 2">
    <name type="scientific">Vermiconidia calcicola</name>
    <dbReference type="NCBI Taxonomy" id="1690605"/>
    <lineage>
        <taxon>Eukaryota</taxon>
        <taxon>Fungi</taxon>
        <taxon>Dikarya</taxon>
        <taxon>Ascomycota</taxon>
        <taxon>Pezizomycotina</taxon>
        <taxon>Dothideomycetes</taxon>
        <taxon>Dothideomycetidae</taxon>
        <taxon>Mycosphaerellales</taxon>
        <taxon>Extremaceae</taxon>
        <taxon>Vermiconidia</taxon>
    </lineage>
</organism>
<evidence type="ECO:0000313" key="2">
    <source>
        <dbReference type="Proteomes" id="UP001281147"/>
    </source>
</evidence>
<evidence type="ECO:0000313" key="1">
    <source>
        <dbReference type="EMBL" id="KAK3725923.1"/>
    </source>
</evidence>
<gene>
    <name evidence="1" type="ORF">LTR37_000071</name>
</gene>
<dbReference type="EMBL" id="JAUTXU010000001">
    <property type="protein sequence ID" value="KAK3725923.1"/>
    <property type="molecule type" value="Genomic_DNA"/>
</dbReference>
<protein>
    <submittedName>
        <fullName evidence="1">Uncharacterized protein</fullName>
    </submittedName>
</protein>
<comment type="caution">
    <text evidence="1">The sequence shown here is derived from an EMBL/GenBank/DDBJ whole genome shotgun (WGS) entry which is preliminary data.</text>
</comment>
<sequence>MEDDKDSASSSNHSRSSSDTMGRRPQIGEPGWSEYQDSLVQVLNEQNEREARERQQQPRTWAQVAQGQPQDLSQQPAETAQDQAAHASSSTQLDARARRGIRVLRAVNSPPPIVRPTPTRIRSGGRRSPDEVSDDDVAIEEDSRPPSRLQHMANQYQNGVAPNLLVTLQIPSGFRPRSPTDSPLGTHHPLNTQLDGTVPAPALSAGSPDSQPSATNPNGNHPRTYPVDFTDAYRVPPVNLAEEIRQPAHTDDDVQAPQRAPADDVPLFNMEAPPRSSPPPSLRPSASLPSLALENIMRNMPHNTRVLNAYLNHDEAVPAPPPSGQDTDTERTRLTPHGTHHPTAPVHATDLAAALRDSTADSLQPSPTYPLSDQSSPRPSPAFPQLDGANGSARLRTAIADLTAEGAAEPSTTGTGARTSSPSPVGYERPQTTATDLNGWVPEGIAGPSNMGIGARTPLLRPIQNGRQRSMASESDSDYEMEDQTGEFSVEETMPEGLHRSRVVSFWELRNNPEHGHDCTDEEHLQADWQAIAGWIQALNGQTAGSPAAPAGFTPDPGATYIAQDFSAETESDFVAREARRGLDMTGRLSTPSQAPSSPSPAPPPGASYAAVAARAIRRRRALGHHPSRRASSPGATSTSESEGLVMPPSPAARRRQEQQQAAHSARRRQEQHQANQQAQNERQAQTASSPGATSTSESEGLAMPLTPATRRRREQQRAAQQPQTGRNPQRSAGKRPVNDHRGRRPERSWHPGPPSESSESRAPPTSSKRRREASKRGRDARDQRSIALLRHYAARMGDQLAARLLYEYDNAPSSPLEGTGNIVNPSRPANSGAPVPHALDVTFARRALRVVEEERQRRGVAVLSDVRSDVPVFTRPPDQRSRAPIQRLDSSTAAPAIDETTSALRLREPTRTRRALSESSTRDWALDPNLQAVGNLPPTVRQALLRDEGSAEGSSPSEPLYEEPWRQPVNRHFGQADVEESPGGTRTVDEPPQLSPMPLVPVIEPPNDLLRQRYRARLQANRNASEEAATLSGPAQEYRPFVPQIQTIASAASHWPGAHWPLPHFQATYPIQFQPPTTQPAEAVPMHGCHGDDVVMVRARVQAYIDAARAQHPGFLTATDEHLWEFAGRILEDQRRQQGQNITIVQSYPAAGRNIPIRPTQQEIDERIRSTDVRLYLDFTEQQLSRHLRHLSLPGTSRPQQRAEVTSQPRTESAPPSRHGIVALPAPSTSSEPQLADDAPEPAIENLRRRSSVPISDERGHAGLPPQPLPQGLIIERSGNRLDSIAAGGNVLSDTSKDGENTNAGNLLTTEGRAEVPAE</sequence>